<dbReference type="RefSeq" id="WP_067764856.1">
    <property type="nucleotide sequence ID" value="NZ_JBOINS010000083.1"/>
</dbReference>
<feature type="transmembrane region" description="Helical" evidence="1">
    <location>
        <begin position="59"/>
        <end position="82"/>
    </location>
</feature>
<evidence type="ECO:0000256" key="1">
    <source>
        <dbReference type="SAM" id="Phobius"/>
    </source>
</evidence>
<reference evidence="3" key="1">
    <citation type="submission" date="2016-06" db="EMBL/GenBank/DDBJ databases">
        <authorList>
            <person name="Radolfova-Krizova L."/>
            <person name="Nemec A."/>
        </authorList>
    </citation>
    <scope>NUCLEOTIDE SEQUENCE [LARGE SCALE GENOMIC DNA]</scope>
    <source>
        <strain evidence="3">ANC 4275</strain>
    </source>
</reference>
<keyword evidence="1" id="KW-0812">Transmembrane</keyword>
<dbReference type="OrthoDB" id="9155572at2"/>
<feature type="transmembrane region" description="Helical" evidence="1">
    <location>
        <begin position="128"/>
        <end position="147"/>
    </location>
</feature>
<evidence type="ECO:0000313" key="3">
    <source>
        <dbReference type="Proteomes" id="UP000185753"/>
    </source>
</evidence>
<keyword evidence="1" id="KW-0472">Membrane</keyword>
<organism evidence="2 3">
    <name type="scientific">Acinetobacter gandensis</name>
    <dbReference type="NCBI Taxonomy" id="1443941"/>
    <lineage>
        <taxon>Bacteria</taxon>
        <taxon>Pseudomonadati</taxon>
        <taxon>Pseudomonadota</taxon>
        <taxon>Gammaproteobacteria</taxon>
        <taxon>Moraxellales</taxon>
        <taxon>Moraxellaceae</taxon>
        <taxon>Acinetobacter</taxon>
    </lineage>
</organism>
<keyword evidence="1" id="KW-1133">Transmembrane helix</keyword>
<dbReference type="Pfam" id="PF10754">
    <property type="entry name" value="DUF2569"/>
    <property type="match status" value="1"/>
</dbReference>
<dbReference type="Proteomes" id="UP000185753">
    <property type="component" value="Unassembled WGS sequence"/>
</dbReference>
<sequence>MNKQEELTGLGGWLILVGIGVILSPITLLVDGYALLEFFKEGGIDLLSDPTSEIYHPSLLYFIYAECAVNVVLLVCSLYAVYLYFSKHFRFPKFYIGLMIGYLLILLIDCMVSDYLVPQETAFDDETIIELAKSALRCVIWVPYLLLSVRVKNTFVQYAKE</sequence>
<comment type="caution">
    <text evidence="2">The sequence shown here is derived from an EMBL/GenBank/DDBJ whole genome shotgun (WGS) entry which is preliminary data.</text>
</comment>
<feature type="transmembrane region" description="Helical" evidence="1">
    <location>
        <begin position="94"/>
        <end position="116"/>
    </location>
</feature>
<keyword evidence="3" id="KW-1185">Reference proteome</keyword>
<feature type="transmembrane region" description="Helical" evidence="1">
    <location>
        <begin position="12"/>
        <end position="39"/>
    </location>
</feature>
<dbReference type="EMBL" id="LZDS01000025">
    <property type="protein sequence ID" value="OBX28533.1"/>
    <property type="molecule type" value="Genomic_DNA"/>
</dbReference>
<dbReference type="STRING" id="1443941.A9J31_05555"/>
<name>A0A1A7RAP5_9GAMM</name>
<accession>A0A1A7RAP5</accession>
<dbReference type="InterPro" id="IPR019690">
    <property type="entry name" value="DUF2569"/>
</dbReference>
<dbReference type="AlphaFoldDB" id="A0A1A7RAP5"/>
<proteinExistence type="predicted"/>
<evidence type="ECO:0008006" key="4">
    <source>
        <dbReference type="Google" id="ProtNLM"/>
    </source>
</evidence>
<gene>
    <name evidence="2" type="ORF">A9J31_05555</name>
</gene>
<protein>
    <recommendedName>
        <fullName evidence="4">DUF2569 domain-containing protein</fullName>
    </recommendedName>
</protein>
<evidence type="ECO:0000313" key="2">
    <source>
        <dbReference type="EMBL" id="OBX28533.1"/>
    </source>
</evidence>